<dbReference type="AlphaFoldDB" id="A0A9W9VSM4"/>
<evidence type="ECO:0000259" key="8">
    <source>
        <dbReference type="PROSITE" id="PS50975"/>
    </source>
</evidence>
<keyword evidence="5" id="KW-0092">Biotin</keyword>
<dbReference type="InterPro" id="IPR013815">
    <property type="entry name" value="ATP_grasp_subdomain_1"/>
</dbReference>
<evidence type="ECO:0000259" key="9">
    <source>
        <dbReference type="PROSITE" id="PS50979"/>
    </source>
</evidence>
<protein>
    <recommendedName>
        <fullName evidence="12">Lipoyl-binding domain-containing protein</fullName>
    </recommendedName>
</protein>
<dbReference type="PANTHER" id="PTHR45007">
    <property type="entry name" value="CARBOXYLASE, PUTATIVE (AFU_ORTHOLOGUE AFUA_5G07570)-RELATED"/>
    <property type="match status" value="1"/>
</dbReference>
<dbReference type="SMART" id="SM00878">
    <property type="entry name" value="Biotin_carb_C"/>
    <property type="match status" value="1"/>
</dbReference>
<dbReference type="Gene3D" id="2.40.50.100">
    <property type="match status" value="1"/>
</dbReference>
<evidence type="ECO:0000259" key="7">
    <source>
        <dbReference type="PROSITE" id="PS50968"/>
    </source>
</evidence>
<dbReference type="InterPro" id="IPR005479">
    <property type="entry name" value="CPAse_ATP-bd"/>
</dbReference>
<dbReference type="GO" id="GO:0005524">
    <property type="term" value="F:ATP binding"/>
    <property type="evidence" value="ECO:0007669"/>
    <property type="project" value="UniProtKB-UniRule"/>
</dbReference>
<dbReference type="Pfam" id="PF00364">
    <property type="entry name" value="Biotin_lipoyl"/>
    <property type="match status" value="1"/>
</dbReference>
<dbReference type="SUPFAM" id="SSF51230">
    <property type="entry name" value="Single hybrid motif"/>
    <property type="match status" value="1"/>
</dbReference>
<dbReference type="PROSITE" id="PS50979">
    <property type="entry name" value="BC"/>
    <property type="match status" value="1"/>
</dbReference>
<comment type="cofactor">
    <cofactor evidence="1">
        <name>biotin</name>
        <dbReference type="ChEBI" id="CHEBI:57586"/>
    </cofactor>
</comment>
<comment type="caution">
    <text evidence="10">The sequence shown here is derived from an EMBL/GenBank/DDBJ whole genome shotgun (WGS) entry which is preliminary data.</text>
</comment>
<dbReference type="PROSITE" id="PS50975">
    <property type="entry name" value="ATP_GRASP"/>
    <property type="match status" value="1"/>
</dbReference>
<evidence type="ECO:0000256" key="6">
    <source>
        <dbReference type="PROSITE-ProRule" id="PRU00409"/>
    </source>
</evidence>
<evidence type="ECO:0008006" key="12">
    <source>
        <dbReference type="Google" id="ProtNLM"/>
    </source>
</evidence>
<sequence>MFAEARAIVIGPGPENLARTGDKLQAKLLAQRCQVPVLEAMNQPTANVDEARAFAHRVGFPVMIKAVDGGGGRGIRLVHEDSELDSSVQRAIGESPSRSVFVEKAAVDGFHHVEIQVIGDGMGQVRHLWERDCSVQRRFQKVVECAPALMRDRDLVSKVIDSALKMATEIRYRSLGTFEFLWIGFGADATSSSTGSNVRGSWPGHGGQFENASPNSFSIQLRICAEDPSNNFSLSIGKVTEFVVPSGNGIRLDTNVNTSNGSASVVGSNFDNLLAKVILTASSWEAVVRKAQRVLLDSRISGVKTNIDLLRGIVSHPDFVVGHVDTRWLGLKLDEIYHLGQRIANAQPGGETVRSISQQSSSQAGLPASNHLFRKGDAWSITLEPLTKDTSQEAAKVTHHLRFSRVFRNDFPTSLAAEIEYTTPTSQTAIPYRMQLETTSTAASALVSSTHRRGDPQNPRHIVLPLSGRLIEILVSDGENVVENQVLAFVKQMKMELEVRSPRAGRVEWVHEMEDEEEDVAEGMLLVELNEPQEKQMRGKL</sequence>
<dbReference type="Pfam" id="PF02786">
    <property type="entry name" value="CPSase_L_D2"/>
    <property type="match status" value="1"/>
</dbReference>
<dbReference type="InterPro" id="IPR011053">
    <property type="entry name" value="Single_hybrid_motif"/>
</dbReference>
<dbReference type="Pfam" id="PF02785">
    <property type="entry name" value="Biotin_carb_C"/>
    <property type="match status" value="1"/>
</dbReference>
<organism evidence="10 11">
    <name type="scientific">Penicillium cosmopolitanum</name>
    <dbReference type="NCBI Taxonomy" id="1131564"/>
    <lineage>
        <taxon>Eukaryota</taxon>
        <taxon>Fungi</taxon>
        <taxon>Dikarya</taxon>
        <taxon>Ascomycota</taxon>
        <taxon>Pezizomycotina</taxon>
        <taxon>Eurotiomycetes</taxon>
        <taxon>Eurotiomycetidae</taxon>
        <taxon>Eurotiales</taxon>
        <taxon>Aspergillaceae</taxon>
        <taxon>Penicillium</taxon>
    </lineage>
</organism>
<keyword evidence="3 6" id="KW-0547">Nucleotide-binding</keyword>
<evidence type="ECO:0000256" key="3">
    <source>
        <dbReference type="ARBA" id="ARBA00022741"/>
    </source>
</evidence>
<evidence type="ECO:0000313" key="10">
    <source>
        <dbReference type="EMBL" id="KAJ5388577.1"/>
    </source>
</evidence>
<evidence type="ECO:0000313" key="11">
    <source>
        <dbReference type="Proteomes" id="UP001147747"/>
    </source>
</evidence>
<evidence type="ECO:0000256" key="5">
    <source>
        <dbReference type="ARBA" id="ARBA00023267"/>
    </source>
</evidence>
<name>A0A9W9VSM4_9EURO</name>
<proteinExistence type="predicted"/>
<dbReference type="CDD" id="cd06850">
    <property type="entry name" value="biotinyl_domain"/>
    <property type="match status" value="1"/>
</dbReference>
<dbReference type="EMBL" id="JAPZBU010000009">
    <property type="protein sequence ID" value="KAJ5388577.1"/>
    <property type="molecule type" value="Genomic_DNA"/>
</dbReference>
<dbReference type="InterPro" id="IPR011761">
    <property type="entry name" value="ATP-grasp"/>
</dbReference>
<dbReference type="RefSeq" id="XP_056486375.1">
    <property type="nucleotide sequence ID" value="XM_056635755.1"/>
</dbReference>
<keyword evidence="11" id="KW-1185">Reference proteome</keyword>
<dbReference type="OrthoDB" id="196847at2759"/>
<feature type="domain" description="ATP-grasp" evidence="8">
    <location>
        <begin position="27"/>
        <end position="225"/>
    </location>
</feature>
<dbReference type="Gene3D" id="3.30.470.20">
    <property type="entry name" value="ATP-grasp fold, B domain"/>
    <property type="match status" value="2"/>
</dbReference>
<dbReference type="InterPro" id="IPR005482">
    <property type="entry name" value="Biotin_COase_C"/>
</dbReference>
<dbReference type="GO" id="GO:0016874">
    <property type="term" value="F:ligase activity"/>
    <property type="evidence" value="ECO:0007669"/>
    <property type="project" value="UniProtKB-KW"/>
</dbReference>
<dbReference type="InterPro" id="IPR011054">
    <property type="entry name" value="Rudment_hybrid_motif"/>
</dbReference>
<feature type="domain" description="Biotin carboxylation" evidence="9">
    <location>
        <begin position="1"/>
        <end position="334"/>
    </location>
</feature>
<evidence type="ECO:0000256" key="1">
    <source>
        <dbReference type="ARBA" id="ARBA00001953"/>
    </source>
</evidence>
<gene>
    <name evidence="10" type="ORF">N7509_011118</name>
</gene>
<dbReference type="SUPFAM" id="SSF56059">
    <property type="entry name" value="Glutathione synthetase ATP-binding domain-like"/>
    <property type="match status" value="1"/>
</dbReference>
<dbReference type="GeneID" id="81374735"/>
<evidence type="ECO:0000256" key="4">
    <source>
        <dbReference type="ARBA" id="ARBA00022840"/>
    </source>
</evidence>
<dbReference type="GO" id="GO:0046872">
    <property type="term" value="F:metal ion binding"/>
    <property type="evidence" value="ECO:0007669"/>
    <property type="project" value="InterPro"/>
</dbReference>
<dbReference type="Proteomes" id="UP001147747">
    <property type="component" value="Unassembled WGS sequence"/>
</dbReference>
<dbReference type="FunFam" id="3.30.1490.20:FF:000003">
    <property type="entry name" value="acetyl-CoA carboxylase isoform X1"/>
    <property type="match status" value="1"/>
</dbReference>
<feature type="domain" description="Lipoyl-binding" evidence="7">
    <location>
        <begin position="450"/>
        <end position="530"/>
    </location>
</feature>
<dbReference type="SUPFAM" id="SSF51246">
    <property type="entry name" value="Rudiment single hybrid motif"/>
    <property type="match status" value="1"/>
</dbReference>
<evidence type="ECO:0000256" key="2">
    <source>
        <dbReference type="ARBA" id="ARBA00022598"/>
    </source>
</evidence>
<dbReference type="PANTHER" id="PTHR45007:SF1">
    <property type="entry name" value="CARBOXYLASE, PUTATIVE (AFU_ORTHOLOGUE AFUA_5G07570)-RELATED"/>
    <property type="match status" value="1"/>
</dbReference>
<dbReference type="PROSITE" id="PS50968">
    <property type="entry name" value="BIOTINYL_LIPOYL"/>
    <property type="match status" value="1"/>
</dbReference>
<keyword evidence="2" id="KW-0436">Ligase</keyword>
<dbReference type="InterPro" id="IPR011764">
    <property type="entry name" value="Biotin_carboxylation_dom"/>
</dbReference>
<keyword evidence="4 6" id="KW-0067">ATP-binding</keyword>
<dbReference type="InterPro" id="IPR000089">
    <property type="entry name" value="Biotin_lipoyl"/>
</dbReference>
<accession>A0A9W9VSM4</accession>
<reference evidence="10" key="1">
    <citation type="submission" date="2022-12" db="EMBL/GenBank/DDBJ databases">
        <authorList>
            <person name="Petersen C."/>
        </authorList>
    </citation>
    <scope>NUCLEOTIDE SEQUENCE</scope>
    <source>
        <strain evidence="10">IBT 29677</strain>
    </source>
</reference>
<dbReference type="Gene3D" id="3.30.1490.20">
    <property type="entry name" value="ATP-grasp fold, A domain"/>
    <property type="match status" value="1"/>
</dbReference>
<reference evidence="10" key="2">
    <citation type="journal article" date="2023" name="IMA Fungus">
        <title>Comparative genomic study of the Penicillium genus elucidates a diverse pangenome and 15 lateral gene transfer events.</title>
        <authorList>
            <person name="Petersen C."/>
            <person name="Sorensen T."/>
            <person name="Nielsen M.R."/>
            <person name="Sondergaard T.E."/>
            <person name="Sorensen J.L."/>
            <person name="Fitzpatrick D.A."/>
            <person name="Frisvad J.C."/>
            <person name="Nielsen K.L."/>
        </authorList>
    </citation>
    <scope>NUCLEOTIDE SEQUENCE</scope>
    <source>
        <strain evidence="10">IBT 29677</strain>
    </source>
</reference>